<dbReference type="EMBL" id="CM042061">
    <property type="protein sequence ID" value="KAI3673467.1"/>
    <property type="molecule type" value="Genomic_DNA"/>
</dbReference>
<dbReference type="Proteomes" id="UP001055879">
    <property type="component" value="Linkage Group LG15"/>
</dbReference>
<evidence type="ECO:0000313" key="1">
    <source>
        <dbReference type="EMBL" id="KAI3673467.1"/>
    </source>
</evidence>
<accession>A0ACB8XT68</accession>
<protein>
    <submittedName>
        <fullName evidence="1">Uncharacterized protein</fullName>
    </submittedName>
</protein>
<keyword evidence="2" id="KW-1185">Reference proteome</keyword>
<sequence>MTESMEQELNDELIKAAHFQSMEAHKHNQQHYKKHCISSSSSSSIEVLIFAFKGSWEVKDWYHDDDDDFGETDVDHHLFPSLQRIGEGRLAKVNKAFLQRFRDLLKNSRFQIEVDKAVKEGKKIISTGHSSGGAIASFATLWILEEYTRKRAIKVPIRCITFGSPLIGDRNLSHAVHRQKWVTRFTHFVMEHDIVPRLMLAPKITVHEHLPNILKSFQQKVNPKVNSNDQKSRKFPKFFHKTTPGKPVPHDQSVEADQAVAFFENVMINASVVARHAAFDLMEPTSSLTEKLSVDYVKVSPCRPFGTYVFCNREESQQLVVNNPNAVLQLLFYFLQLTNEDQNLADFALNSLAESLSYDEELKNGLQWQNPVDLKDLNGHLLTHDRTAGDAVCTSNKALSELSVEAKWCLLAAEEAENRKKENKKLIDASMRKYGSNLTRSEGTRTEKKIIEDILDEIREYKEKHADGNTDYYDAFKLQDQHDDFIANINRLVLAKLLDVIIEMLMREDLPDGFEGRKEWVDLVTEFRRLVEPLDIANYYRHSKGNGYMEVRPKRYKFTQRWYEHANVTGFESISESSFMAEVEELKKEVEEPRKKTLEEVKAGLESIEKQVQKSICDEKIPEKDVFWGESTISTLWKKLPYDHHNRS</sequence>
<proteinExistence type="predicted"/>
<reference evidence="2" key="1">
    <citation type="journal article" date="2022" name="Mol. Ecol. Resour.">
        <title>The genomes of chicory, endive, great burdock and yacon provide insights into Asteraceae palaeo-polyploidization history and plant inulin production.</title>
        <authorList>
            <person name="Fan W."/>
            <person name="Wang S."/>
            <person name="Wang H."/>
            <person name="Wang A."/>
            <person name="Jiang F."/>
            <person name="Liu H."/>
            <person name="Zhao H."/>
            <person name="Xu D."/>
            <person name="Zhang Y."/>
        </authorList>
    </citation>
    <scope>NUCLEOTIDE SEQUENCE [LARGE SCALE GENOMIC DNA]</scope>
    <source>
        <strain evidence="2">cv. Niubang</strain>
    </source>
</reference>
<comment type="caution">
    <text evidence="1">The sequence shown here is derived from an EMBL/GenBank/DDBJ whole genome shotgun (WGS) entry which is preliminary data.</text>
</comment>
<organism evidence="1 2">
    <name type="scientific">Arctium lappa</name>
    <name type="common">Greater burdock</name>
    <name type="synonym">Lappa major</name>
    <dbReference type="NCBI Taxonomy" id="4217"/>
    <lineage>
        <taxon>Eukaryota</taxon>
        <taxon>Viridiplantae</taxon>
        <taxon>Streptophyta</taxon>
        <taxon>Embryophyta</taxon>
        <taxon>Tracheophyta</taxon>
        <taxon>Spermatophyta</taxon>
        <taxon>Magnoliopsida</taxon>
        <taxon>eudicotyledons</taxon>
        <taxon>Gunneridae</taxon>
        <taxon>Pentapetalae</taxon>
        <taxon>asterids</taxon>
        <taxon>campanulids</taxon>
        <taxon>Asterales</taxon>
        <taxon>Asteraceae</taxon>
        <taxon>Carduoideae</taxon>
        <taxon>Cardueae</taxon>
        <taxon>Arctiinae</taxon>
        <taxon>Arctium</taxon>
    </lineage>
</organism>
<evidence type="ECO:0000313" key="2">
    <source>
        <dbReference type="Proteomes" id="UP001055879"/>
    </source>
</evidence>
<gene>
    <name evidence="1" type="ORF">L6452_39586</name>
</gene>
<reference evidence="1 2" key="2">
    <citation type="journal article" date="2022" name="Mol. Ecol. Resour.">
        <title>The genomes of chicory, endive, great burdock and yacon provide insights into Asteraceae paleo-polyploidization history and plant inulin production.</title>
        <authorList>
            <person name="Fan W."/>
            <person name="Wang S."/>
            <person name="Wang H."/>
            <person name="Wang A."/>
            <person name="Jiang F."/>
            <person name="Liu H."/>
            <person name="Zhao H."/>
            <person name="Xu D."/>
            <person name="Zhang Y."/>
        </authorList>
    </citation>
    <scope>NUCLEOTIDE SEQUENCE [LARGE SCALE GENOMIC DNA]</scope>
    <source>
        <strain evidence="2">cv. Niubang</strain>
    </source>
</reference>
<name>A0ACB8XT68_ARCLA</name>